<feature type="region of interest" description="Disordered" evidence="1">
    <location>
        <begin position="1"/>
        <end position="53"/>
    </location>
</feature>
<feature type="compositionally biased region" description="Polar residues" evidence="1">
    <location>
        <begin position="40"/>
        <end position="53"/>
    </location>
</feature>
<dbReference type="InterPro" id="IPR011009">
    <property type="entry name" value="Kinase-like_dom_sf"/>
</dbReference>
<evidence type="ECO:0008006" key="3">
    <source>
        <dbReference type="Google" id="ProtNLM"/>
    </source>
</evidence>
<dbReference type="AlphaFoldDB" id="A0A6V7PIW7"/>
<dbReference type="InterPro" id="IPR050823">
    <property type="entry name" value="Plant_Ser_Thr_Prot_Kinase"/>
</dbReference>
<feature type="compositionally biased region" description="Low complexity" evidence="1">
    <location>
        <begin position="18"/>
        <end position="30"/>
    </location>
</feature>
<dbReference type="EMBL" id="LR862148">
    <property type="protein sequence ID" value="CAD1830810.1"/>
    <property type="molecule type" value="Genomic_DNA"/>
</dbReference>
<proteinExistence type="predicted"/>
<dbReference type="Gene3D" id="3.30.200.20">
    <property type="entry name" value="Phosphorylase Kinase, domain 1"/>
    <property type="match status" value="1"/>
</dbReference>
<evidence type="ECO:0000256" key="1">
    <source>
        <dbReference type="SAM" id="MobiDB-lite"/>
    </source>
</evidence>
<sequence length="113" mass="12499">MKCFPFLNGGSSKEEPIIKSSSVRSISTTSTDRETRRSGSELNSQNVSDLSSESLVRNQYPSFSQRPSNLRAFTFSELKSATKNFSRSLMVGEGGFGCVYRGSIKDLKNRTRG</sequence>
<gene>
    <name evidence="2" type="ORF">CB5_LOCUS14021</name>
</gene>
<accession>A0A6V7PIW7</accession>
<protein>
    <recommendedName>
        <fullName evidence="3">Protein kinase domain-containing protein</fullName>
    </recommendedName>
</protein>
<evidence type="ECO:0000313" key="2">
    <source>
        <dbReference type="EMBL" id="CAD1830810.1"/>
    </source>
</evidence>
<reference evidence="2" key="1">
    <citation type="submission" date="2020-07" db="EMBL/GenBank/DDBJ databases">
        <authorList>
            <person name="Lin J."/>
        </authorList>
    </citation>
    <scope>NUCLEOTIDE SEQUENCE</scope>
</reference>
<name>A0A6V7PIW7_ANACO</name>
<dbReference type="SUPFAM" id="SSF56112">
    <property type="entry name" value="Protein kinase-like (PK-like)"/>
    <property type="match status" value="1"/>
</dbReference>
<dbReference type="PANTHER" id="PTHR45621">
    <property type="entry name" value="OS01G0588500 PROTEIN-RELATED"/>
    <property type="match status" value="1"/>
</dbReference>
<organism evidence="2">
    <name type="scientific">Ananas comosus var. bracteatus</name>
    <name type="common">red pineapple</name>
    <dbReference type="NCBI Taxonomy" id="296719"/>
    <lineage>
        <taxon>Eukaryota</taxon>
        <taxon>Viridiplantae</taxon>
        <taxon>Streptophyta</taxon>
        <taxon>Embryophyta</taxon>
        <taxon>Tracheophyta</taxon>
        <taxon>Spermatophyta</taxon>
        <taxon>Magnoliopsida</taxon>
        <taxon>Liliopsida</taxon>
        <taxon>Poales</taxon>
        <taxon>Bromeliaceae</taxon>
        <taxon>Bromelioideae</taxon>
        <taxon>Ananas</taxon>
    </lineage>
</organism>